<proteinExistence type="inferred from homology"/>
<dbReference type="InterPro" id="IPR003746">
    <property type="entry name" value="DUF167"/>
</dbReference>
<dbReference type="Proteomes" id="UP001359485">
    <property type="component" value="Unassembled WGS sequence"/>
</dbReference>
<gene>
    <name evidence="2" type="ORF">RUM44_011158</name>
</gene>
<reference evidence="2 3" key="1">
    <citation type="submission" date="2023-09" db="EMBL/GenBank/DDBJ databases">
        <title>Genomes of two closely related lineages of the louse Polyplax serrata with different host specificities.</title>
        <authorList>
            <person name="Martinu J."/>
            <person name="Tarabai H."/>
            <person name="Stefka J."/>
            <person name="Hypsa V."/>
        </authorList>
    </citation>
    <scope>NUCLEOTIDE SEQUENCE [LARGE SCALE GENOMIC DNA]</scope>
    <source>
        <strain evidence="2">98ZLc_SE</strain>
    </source>
</reference>
<evidence type="ECO:0000256" key="1">
    <source>
        <dbReference type="ARBA" id="ARBA00010364"/>
    </source>
</evidence>
<comment type="caution">
    <text evidence="2">The sequence shown here is derived from an EMBL/GenBank/DDBJ whole genome shotgun (WGS) entry which is preliminary data.</text>
</comment>
<keyword evidence="3" id="KW-1185">Reference proteome</keyword>
<dbReference type="Gene3D" id="3.30.1200.10">
    <property type="entry name" value="YggU-like"/>
    <property type="match status" value="1"/>
</dbReference>
<evidence type="ECO:0000313" key="2">
    <source>
        <dbReference type="EMBL" id="KAK6624299.1"/>
    </source>
</evidence>
<dbReference type="NCBIfam" id="TIGR00251">
    <property type="entry name" value="DUF167 family protein"/>
    <property type="match status" value="1"/>
</dbReference>
<name>A0ABR1APJ4_POLSC</name>
<dbReference type="SUPFAM" id="SSF69786">
    <property type="entry name" value="YggU-like"/>
    <property type="match status" value="1"/>
</dbReference>
<comment type="similarity">
    <text evidence="1">Belongs to the UPF0235 family.</text>
</comment>
<dbReference type="SMART" id="SM01152">
    <property type="entry name" value="DUF167"/>
    <property type="match status" value="1"/>
</dbReference>
<evidence type="ECO:0000313" key="3">
    <source>
        <dbReference type="Proteomes" id="UP001359485"/>
    </source>
</evidence>
<dbReference type="InterPro" id="IPR036591">
    <property type="entry name" value="YggU-like_sf"/>
</dbReference>
<sequence length="118" mass="12618">MSKAKKGSKVQAVEKNNGPVFADKNGNIVVQVLAKPGAKVNGITGIEEEGVGVQINARPVDGEANSELVSYISTVFGLKKSEITLDRGMKSRQKVLLISKKNLTVGDVIAKLKEEIQQ</sequence>
<dbReference type="Pfam" id="PF02594">
    <property type="entry name" value="DUF167"/>
    <property type="match status" value="1"/>
</dbReference>
<dbReference type="EMBL" id="JAWJWF010000046">
    <property type="protein sequence ID" value="KAK6624299.1"/>
    <property type="molecule type" value="Genomic_DNA"/>
</dbReference>
<dbReference type="PANTHER" id="PTHR13420">
    <property type="entry name" value="UPF0235 PROTEIN C15ORF40"/>
    <property type="match status" value="1"/>
</dbReference>
<organism evidence="2 3">
    <name type="scientific">Polyplax serrata</name>
    <name type="common">Common mouse louse</name>
    <dbReference type="NCBI Taxonomy" id="468196"/>
    <lineage>
        <taxon>Eukaryota</taxon>
        <taxon>Metazoa</taxon>
        <taxon>Ecdysozoa</taxon>
        <taxon>Arthropoda</taxon>
        <taxon>Hexapoda</taxon>
        <taxon>Insecta</taxon>
        <taxon>Pterygota</taxon>
        <taxon>Neoptera</taxon>
        <taxon>Paraneoptera</taxon>
        <taxon>Psocodea</taxon>
        <taxon>Troctomorpha</taxon>
        <taxon>Phthiraptera</taxon>
        <taxon>Anoplura</taxon>
        <taxon>Polyplacidae</taxon>
        <taxon>Polyplax</taxon>
    </lineage>
</organism>
<dbReference type="PANTHER" id="PTHR13420:SF7">
    <property type="entry name" value="UPF0235 PROTEIN C15ORF40"/>
    <property type="match status" value="1"/>
</dbReference>
<protein>
    <submittedName>
        <fullName evidence="2">Uncharacterized protein</fullName>
    </submittedName>
</protein>
<dbReference type="HAMAP" id="MF_00634">
    <property type="entry name" value="UPF0235"/>
    <property type="match status" value="1"/>
</dbReference>
<accession>A0ABR1APJ4</accession>